<evidence type="ECO:0000313" key="1">
    <source>
        <dbReference type="EMBL" id="KKN02463.1"/>
    </source>
</evidence>
<gene>
    <name evidence="1" type="ORF">LCGC14_1117400</name>
</gene>
<reference evidence="1" key="1">
    <citation type="journal article" date="2015" name="Nature">
        <title>Complex archaea that bridge the gap between prokaryotes and eukaryotes.</title>
        <authorList>
            <person name="Spang A."/>
            <person name="Saw J.H."/>
            <person name="Jorgensen S.L."/>
            <person name="Zaremba-Niedzwiedzka K."/>
            <person name="Martijn J."/>
            <person name="Lind A.E."/>
            <person name="van Eijk R."/>
            <person name="Schleper C."/>
            <person name="Guy L."/>
            <person name="Ettema T.J."/>
        </authorList>
    </citation>
    <scope>NUCLEOTIDE SEQUENCE</scope>
</reference>
<dbReference type="AlphaFoldDB" id="A0A0F9QAS8"/>
<accession>A0A0F9QAS8</accession>
<protein>
    <submittedName>
        <fullName evidence="1">Uncharacterized protein</fullName>
    </submittedName>
</protein>
<proteinExistence type="predicted"/>
<organism evidence="1">
    <name type="scientific">marine sediment metagenome</name>
    <dbReference type="NCBI Taxonomy" id="412755"/>
    <lineage>
        <taxon>unclassified sequences</taxon>
        <taxon>metagenomes</taxon>
        <taxon>ecological metagenomes</taxon>
    </lineage>
</organism>
<dbReference type="EMBL" id="LAZR01005145">
    <property type="protein sequence ID" value="KKN02463.1"/>
    <property type="molecule type" value="Genomic_DNA"/>
</dbReference>
<name>A0A0F9QAS8_9ZZZZ</name>
<sequence length="81" mass="9022">MELMIAKKDGEHLTRIPDVGDNIPDGWELKEELFVDSNGLGSDYDPALSIDQFYDKVKAGFGYATTDAGQFQVHVGVFERI</sequence>
<comment type="caution">
    <text evidence="1">The sequence shown here is derived from an EMBL/GenBank/DDBJ whole genome shotgun (WGS) entry which is preliminary data.</text>
</comment>